<sequence>MKYFGKLVYCEWLKNFTRGKFIFACAILGIVAFITIFVNFYIMNIGTSVPVSREQEYKSALSSYEQDPTPYRELKLMYYQQFFDDFSKLMETEHLSKSNVANQMYFLYQNYYSYQYVLEHFNQPELTNLLDSASESEKSDAFYISLKNNSQSDYERVAKLFSFYEQEFNHMHQAVQNDSYYHYAQYVVLSEDLQREFVSEDRVVIQPEFSYAVENKIDDYQDIRLLNYQFYQDFKQNLESNPIPSREKYRSGDTLAYRMDTYEQTVQYYEFMHEYWKEGMALTKYGIEHQLKTDIPIVGDNLYAPYQTSQTYMNYGLSLGVVILFLLILTNSSIVSKEYEEGTVKLLYTKKAPRWEILLAKICYLIILMYLFWIVGSIFYFLFSGLFYGFGDLISSKLLYVNGVVVELPYLICYFRELLISSLPVIFFICFLYGMSSFLSNVALTASLLSIVSLFSAFFFSLVSFLRDVDFGLFFWTPFPYLNMRYVLQYNDDFIYSQVVYGISRTSFVLPCVIGIVLVLGISFVVLNFQDVKTKA</sequence>
<feature type="transmembrane region" description="Helical" evidence="1">
    <location>
        <begin position="508"/>
        <end position="529"/>
    </location>
</feature>
<proteinExistence type="predicted"/>
<reference evidence="2" key="2">
    <citation type="journal article" date="2021" name="PeerJ">
        <title>Extensive microbial diversity within the chicken gut microbiome revealed by metagenomics and culture.</title>
        <authorList>
            <person name="Gilroy R."/>
            <person name="Ravi A."/>
            <person name="Getino M."/>
            <person name="Pursley I."/>
            <person name="Horton D.L."/>
            <person name="Alikhan N.F."/>
            <person name="Baker D."/>
            <person name="Gharbi K."/>
            <person name="Hall N."/>
            <person name="Watson M."/>
            <person name="Adriaenssens E.M."/>
            <person name="Foster-Nyarko E."/>
            <person name="Jarju S."/>
            <person name="Secka A."/>
            <person name="Antonio M."/>
            <person name="Oren A."/>
            <person name="Chaudhuri R.R."/>
            <person name="La Ragione R."/>
            <person name="Hildebrand F."/>
            <person name="Pallen M.J."/>
        </authorList>
    </citation>
    <scope>NUCLEOTIDE SEQUENCE</scope>
    <source>
        <strain evidence="2">CHK165-10780</strain>
    </source>
</reference>
<dbReference type="PANTHER" id="PTHR37305">
    <property type="entry name" value="INTEGRAL MEMBRANE PROTEIN-RELATED"/>
    <property type="match status" value="1"/>
</dbReference>
<dbReference type="PANTHER" id="PTHR37305:SF1">
    <property type="entry name" value="MEMBRANE PROTEIN"/>
    <property type="match status" value="1"/>
</dbReference>
<gene>
    <name evidence="2" type="ORF">IAC85_03665</name>
</gene>
<evidence type="ECO:0000313" key="3">
    <source>
        <dbReference type="Proteomes" id="UP000886725"/>
    </source>
</evidence>
<dbReference type="GO" id="GO:0140359">
    <property type="term" value="F:ABC-type transporter activity"/>
    <property type="evidence" value="ECO:0007669"/>
    <property type="project" value="InterPro"/>
</dbReference>
<dbReference type="Pfam" id="PF12679">
    <property type="entry name" value="ABC2_membrane_2"/>
    <property type="match status" value="1"/>
</dbReference>
<protein>
    <submittedName>
        <fullName evidence="2">ABC transporter permease subunit</fullName>
    </submittedName>
</protein>
<accession>A0A9D0Z0I7</accession>
<keyword evidence="1" id="KW-0472">Membrane</keyword>
<organism evidence="2 3">
    <name type="scientific">Candidatus Faecenecus gallistercoris</name>
    <dbReference type="NCBI Taxonomy" id="2840793"/>
    <lineage>
        <taxon>Bacteria</taxon>
        <taxon>Bacillati</taxon>
        <taxon>Bacillota</taxon>
        <taxon>Bacillota incertae sedis</taxon>
        <taxon>Candidatus Faecenecus</taxon>
    </lineage>
</organism>
<feature type="transmembrane region" description="Helical" evidence="1">
    <location>
        <begin position="357"/>
        <end position="388"/>
    </location>
</feature>
<evidence type="ECO:0000313" key="2">
    <source>
        <dbReference type="EMBL" id="HIQ64816.1"/>
    </source>
</evidence>
<keyword evidence="1" id="KW-1133">Transmembrane helix</keyword>
<keyword evidence="1" id="KW-0812">Transmembrane</keyword>
<feature type="transmembrane region" description="Helical" evidence="1">
    <location>
        <begin position="315"/>
        <end position="336"/>
    </location>
</feature>
<feature type="transmembrane region" description="Helical" evidence="1">
    <location>
        <begin position="21"/>
        <end position="43"/>
    </location>
</feature>
<dbReference type="EMBL" id="DVFU01000069">
    <property type="protein sequence ID" value="HIQ64816.1"/>
    <property type="molecule type" value="Genomic_DNA"/>
</dbReference>
<feature type="transmembrane region" description="Helical" evidence="1">
    <location>
        <begin position="442"/>
        <end position="466"/>
    </location>
</feature>
<dbReference type="GO" id="GO:0005886">
    <property type="term" value="C:plasma membrane"/>
    <property type="evidence" value="ECO:0007669"/>
    <property type="project" value="UniProtKB-SubCell"/>
</dbReference>
<name>A0A9D0Z0I7_9FIRM</name>
<comment type="caution">
    <text evidence="2">The sequence shown here is derived from an EMBL/GenBank/DDBJ whole genome shotgun (WGS) entry which is preliminary data.</text>
</comment>
<dbReference type="AlphaFoldDB" id="A0A9D0Z0I7"/>
<reference evidence="2" key="1">
    <citation type="submission" date="2020-10" db="EMBL/GenBank/DDBJ databases">
        <authorList>
            <person name="Gilroy R."/>
        </authorList>
    </citation>
    <scope>NUCLEOTIDE SEQUENCE</scope>
    <source>
        <strain evidence="2">CHK165-10780</strain>
    </source>
</reference>
<dbReference type="Proteomes" id="UP000886725">
    <property type="component" value="Unassembled WGS sequence"/>
</dbReference>
<feature type="transmembrane region" description="Helical" evidence="1">
    <location>
        <begin position="408"/>
        <end position="435"/>
    </location>
</feature>
<evidence type="ECO:0000256" key="1">
    <source>
        <dbReference type="SAM" id="Phobius"/>
    </source>
</evidence>